<accession>A0A7W9GLB5</accession>
<evidence type="ECO:0000313" key="2">
    <source>
        <dbReference type="EMBL" id="MBB5785989.1"/>
    </source>
</evidence>
<gene>
    <name evidence="2" type="ORF">HD601_000564</name>
</gene>
<dbReference type="AlphaFoldDB" id="A0A7W9GLB5"/>
<reference evidence="2 3" key="1">
    <citation type="submission" date="2020-08" db="EMBL/GenBank/DDBJ databases">
        <title>Sequencing the genomes of 1000 actinobacteria strains.</title>
        <authorList>
            <person name="Klenk H.-P."/>
        </authorList>
    </citation>
    <scope>NUCLEOTIDE SEQUENCE [LARGE SCALE GENOMIC DNA]</scope>
    <source>
        <strain evidence="2 3">DSM 102122</strain>
    </source>
</reference>
<dbReference type="EMBL" id="JACHMM010000001">
    <property type="protein sequence ID" value="MBB5785989.1"/>
    <property type="molecule type" value="Genomic_DNA"/>
</dbReference>
<dbReference type="RefSeq" id="WP_184819135.1">
    <property type="nucleotide sequence ID" value="NZ_JACHMM010000001.1"/>
</dbReference>
<proteinExistence type="predicted"/>
<sequence>MTTTFATILTSGNPALKRALDDIPHYTETKAAVAAAKAALNAESARRPAAQDDLVSEVMEVLRAGEEVPTDLAERAHAATLAPQQRKAVIELLDQAHRRLDEELDTVIRGGADAVFGSLHDQLQDVITRFEKLEPRVLDVASPSGAITAGLADAWQEAQLVGKDYAAIREAQQLATHAFNTAGDRPWTEQHFAIENLDEVWPEWFVYRGVGVMVDVRTREQHRIVPPMPAEPGLAYLAWAREAGAILWVPTLRQLRETYAASNTEAGARWYGKKSTAFTIERAQKPGTEPALLPGDADLPDRDGAATRVVTL</sequence>
<organism evidence="2 3">
    <name type="scientific">Jiangella mangrovi</name>
    <dbReference type="NCBI Taxonomy" id="1524084"/>
    <lineage>
        <taxon>Bacteria</taxon>
        <taxon>Bacillati</taxon>
        <taxon>Actinomycetota</taxon>
        <taxon>Actinomycetes</taxon>
        <taxon>Jiangellales</taxon>
        <taxon>Jiangellaceae</taxon>
        <taxon>Jiangella</taxon>
    </lineage>
</organism>
<protein>
    <submittedName>
        <fullName evidence="2">Uncharacterized protein</fullName>
    </submittedName>
</protein>
<feature type="region of interest" description="Disordered" evidence="1">
    <location>
        <begin position="284"/>
        <end position="303"/>
    </location>
</feature>
<dbReference type="Proteomes" id="UP000542813">
    <property type="component" value="Unassembled WGS sequence"/>
</dbReference>
<evidence type="ECO:0000256" key="1">
    <source>
        <dbReference type="SAM" id="MobiDB-lite"/>
    </source>
</evidence>
<name>A0A7W9GLB5_9ACTN</name>
<evidence type="ECO:0000313" key="3">
    <source>
        <dbReference type="Proteomes" id="UP000542813"/>
    </source>
</evidence>
<keyword evidence="3" id="KW-1185">Reference proteome</keyword>
<comment type="caution">
    <text evidence="2">The sequence shown here is derived from an EMBL/GenBank/DDBJ whole genome shotgun (WGS) entry which is preliminary data.</text>
</comment>